<dbReference type="RefSeq" id="XP_003867920.1">
    <property type="nucleotide sequence ID" value="XM_003867872.1"/>
</dbReference>
<feature type="region of interest" description="Disordered" evidence="1">
    <location>
        <begin position="38"/>
        <end position="59"/>
    </location>
</feature>
<evidence type="ECO:0000256" key="1">
    <source>
        <dbReference type="SAM" id="MobiDB-lite"/>
    </source>
</evidence>
<accession>H8X1S8</accession>
<evidence type="ECO:0000313" key="2">
    <source>
        <dbReference type="EMBL" id="CCG22483.1"/>
    </source>
</evidence>
<feature type="compositionally biased region" description="Low complexity" evidence="1">
    <location>
        <begin position="112"/>
        <end position="123"/>
    </location>
</feature>
<feature type="region of interest" description="Disordered" evidence="1">
    <location>
        <begin position="91"/>
        <end position="123"/>
    </location>
</feature>
<dbReference type="Proteomes" id="UP000005018">
    <property type="component" value="Chromosome 2"/>
</dbReference>
<sequence length="330" mass="37012">MELVNNDEQISALLDTSLCFEQIFPQLSIISSLTSSATNNTPTQVVRKSERGNSSPTEDFAFDCEQFTFSNEMINEYASNFQWIKSLDDEWSQPGPNSKTDEIALEPPSVESTSNNSPSLESLLSQNSPTIYSHPDSAACMVTESNNMCHRKTLSLASPLQMPDEEDYLMPTFKPISNKRRKLTTNECQAKRRLSLSLSTKSKSFDANHFKGNDIFTYKFCNKSKPQQMNFRISKSTKENSQLLRPPLKPSVTITSIDTLSRTRQPSCPTNSASRIVVTPHNNSTSASVSSTSTIIYVGNPFYKPFHGNARKPSVNRYSEDIINNKERNT</sequence>
<dbReference type="KEGG" id="cot:CORT_0B07780"/>
<dbReference type="EMBL" id="HE681720">
    <property type="protein sequence ID" value="CCG22483.1"/>
    <property type="molecule type" value="Genomic_DNA"/>
</dbReference>
<feature type="compositionally biased region" description="Basic and acidic residues" evidence="1">
    <location>
        <begin position="318"/>
        <end position="330"/>
    </location>
</feature>
<keyword evidence="3" id="KW-1185">Reference proteome</keyword>
<feature type="compositionally biased region" description="Polar residues" evidence="1">
    <location>
        <begin position="41"/>
        <end position="57"/>
    </location>
</feature>
<protein>
    <submittedName>
        <fullName evidence="2">Uncharacterized protein</fullName>
    </submittedName>
</protein>
<proteinExistence type="predicted"/>
<dbReference type="AlphaFoldDB" id="H8X1S8"/>
<gene>
    <name evidence="2" type="ORF">CORT_0B07780</name>
</gene>
<organism evidence="2 3">
    <name type="scientific">Candida orthopsilosis (strain 90-125)</name>
    <name type="common">Yeast</name>
    <dbReference type="NCBI Taxonomy" id="1136231"/>
    <lineage>
        <taxon>Eukaryota</taxon>
        <taxon>Fungi</taxon>
        <taxon>Dikarya</taxon>
        <taxon>Ascomycota</taxon>
        <taxon>Saccharomycotina</taxon>
        <taxon>Pichiomycetes</taxon>
        <taxon>Debaryomycetaceae</taxon>
        <taxon>Candida/Lodderomyces clade</taxon>
        <taxon>Candida</taxon>
    </lineage>
</organism>
<dbReference type="OrthoDB" id="4025566at2759"/>
<dbReference type="HOGENOM" id="CLU_841966_0_0_1"/>
<evidence type="ECO:0000313" key="3">
    <source>
        <dbReference type="Proteomes" id="UP000005018"/>
    </source>
</evidence>
<name>H8X1S8_CANO9</name>
<dbReference type="GeneID" id="14539046"/>
<reference evidence="2 3" key="1">
    <citation type="journal article" date="2012" name="PLoS ONE">
        <title>Sequence and analysis of the genome of the pathogenic yeast Candida orthopsilosis.</title>
        <authorList>
            <person name="Riccombeni A."/>
            <person name="Vidanes G."/>
            <person name="Proux-Wera E."/>
            <person name="Wolfe K.H."/>
            <person name="Butler G."/>
        </authorList>
    </citation>
    <scope>NUCLEOTIDE SEQUENCE [LARGE SCALE GENOMIC DNA]</scope>
    <source>
        <strain evidence="2 3">Co 90-125</strain>
    </source>
</reference>
<feature type="region of interest" description="Disordered" evidence="1">
    <location>
        <begin position="311"/>
        <end position="330"/>
    </location>
</feature>